<dbReference type="EMBL" id="VANP01000004">
    <property type="protein sequence ID" value="TLP60738.1"/>
    <property type="molecule type" value="Genomic_DNA"/>
</dbReference>
<dbReference type="InterPro" id="IPR001343">
    <property type="entry name" value="Hemolysn_Ca-bd"/>
</dbReference>
<gene>
    <name evidence="2" type="ORF">FED44_12720</name>
</gene>
<evidence type="ECO:0000256" key="1">
    <source>
        <dbReference type="SAM" id="SignalP"/>
    </source>
</evidence>
<protein>
    <recommendedName>
        <fullName evidence="4">Calcium-binding protein</fullName>
    </recommendedName>
</protein>
<dbReference type="Gene3D" id="2.150.10.10">
    <property type="entry name" value="Serralysin-like metalloprotease, C-terminal"/>
    <property type="match status" value="1"/>
</dbReference>
<evidence type="ECO:0000313" key="3">
    <source>
        <dbReference type="Proteomes" id="UP000309033"/>
    </source>
</evidence>
<dbReference type="OrthoDB" id="3543305at2"/>
<dbReference type="PRINTS" id="PR00313">
    <property type="entry name" value="CABNDNGRPT"/>
</dbReference>
<accession>A0A5R8Z4L7</accession>
<feature type="signal peptide" evidence="1">
    <location>
        <begin position="1"/>
        <end position="36"/>
    </location>
</feature>
<dbReference type="InterPro" id="IPR018511">
    <property type="entry name" value="Hemolysin-typ_Ca-bd_CS"/>
</dbReference>
<keyword evidence="3" id="KW-1185">Reference proteome</keyword>
<proteinExistence type="predicted"/>
<evidence type="ECO:0000313" key="2">
    <source>
        <dbReference type="EMBL" id="TLP60738.1"/>
    </source>
</evidence>
<dbReference type="InterPro" id="IPR011049">
    <property type="entry name" value="Serralysin-like_metalloprot_C"/>
</dbReference>
<dbReference type="SUPFAM" id="SSF51120">
    <property type="entry name" value="beta-Roll"/>
    <property type="match status" value="1"/>
</dbReference>
<dbReference type="Proteomes" id="UP000309033">
    <property type="component" value="Unassembled WGS sequence"/>
</dbReference>
<reference evidence="2" key="1">
    <citation type="submission" date="2019-05" db="EMBL/GenBank/DDBJ databases">
        <title>Isolation, diversity and antifungal activity of Actinobacteria from wheat.</title>
        <authorList>
            <person name="Yu B."/>
        </authorList>
    </citation>
    <scope>NUCLEOTIDE SEQUENCE [LARGE SCALE GENOMIC DNA]</scope>
    <source>
        <strain evidence="2">NEAU-HEGS1-5</strain>
    </source>
</reference>
<feature type="chain" id="PRO_5039366987" description="Calcium-binding protein" evidence="1">
    <location>
        <begin position="37"/>
        <end position="180"/>
    </location>
</feature>
<organism evidence="2 3">
    <name type="scientific">Microbispora triticiradicis</name>
    <dbReference type="NCBI Taxonomy" id="2200763"/>
    <lineage>
        <taxon>Bacteria</taxon>
        <taxon>Bacillati</taxon>
        <taxon>Actinomycetota</taxon>
        <taxon>Actinomycetes</taxon>
        <taxon>Streptosporangiales</taxon>
        <taxon>Streptosporangiaceae</taxon>
        <taxon>Microbispora</taxon>
    </lineage>
</organism>
<comment type="caution">
    <text evidence="2">The sequence shown here is derived from an EMBL/GenBank/DDBJ whole genome shotgun (WGS) entry which is preliminary data.</text>
</comment>
<dbReference type="PROSITE" id="PS00330">
    <property type="entry name" value="HEMOLYSIN_CALCIUM"/>
    <property type="match status" value="1"/>
</dbReference>
<evidence type="ECO:0008006" key="4">
    <source>
        <dbReference type="Google" id="ProtNLM"/>
    </source>
</evidence>
<keyword evidence="1" id="KW-0732">Signal</keyword>
<dbReference type="GO" id="GO:0005509">
    <property type="term" value="F:calcium ion binding"/>
    <property type="evidence" value="ECO:0007669"/>
    <property type="project" value="InterPro"/>
</dbReference>
<name>A0A5R8Z4L7_9ACTN</name>
<sequence>MTTVSLHPRSWLTTRVAGAALVAGLVTAAFTSPAHASADVITVHVSGSTVFIVGTPGKDVINITSLAGKVSVGADASVTAGAGCVKKGPLVVDCTGTGSGILFIEASTIGGDDSVNNQTSLQSSILGGSGVDRLTGGPGRDALNGGSGDDILRGNGGIDTANGAAGIDTCTAETEINCEI</sequence>
<dbReference type="AlphaFoldDB" id="A0A5R8Z4L7"/>
<dbReference type="Pfam" id="PF00353">
    <property type="entry name" value="HemolysinCabind"/>
    <property type="match status" value="1"/>
</dbReference>